<dbReference type="KEGG" id="cdet:87944663"/>
<dbReference type="EMBL" id="CP137309">
    <property type="protein sequence ID" value="WQF83146.1"/>
    <property type="molecule type" value="Genomic_DNA"/>
</dbReference>
<evidence type="ECO:0000256" key="1">
    <source>
        <dbReference type="SAM" id="MobiDB-lite"/>
    </source>
</evidence>
<sequence length="80" mass="9177">MSTHAKERITSDDHYPTTQCHHQSRPRNRTEPLRQDKPFSRTNPAQSWVSKGCIASHRLFNIAILVGRLFPAELGDLDHT</sequence>
<protein>
    <submittedName>
        <fullName evidence="2">Uncharacterized protein</fullName>
    </submittedName>
</protein>
<evidence type="ECO:0000313" key="3">
    <source>
        <dbReference type="Proteomes" id="UP001322277"/>
    </source>
</evidence>
<name>A0AAX4IJ75_9PEZI</name>
<keyword evidence="3" id="KW-1185">Reference proteome</keyword>
<dbReference type="AlphaFoldDB" id="A0AAX4IJ75"/>
<dbReference type="RefSeq" id="XP_062780370.1">
    <property type="nucleotide sequence ID" value="XM_062924319.1"/>
</dbReference>
<feature type="compositionally biased region" description="Basic and acidic residues" evidence="1">
    <location>
        <begin position="1"/>
        <end position="15"/>
    </location>
</feature>
<dbReference type="Proteomes" id="UP001322277">
    <property type="component" value="Chromosome 5"/>
</dbReference>
<gene>
    <name evidence="2" type="ORF">CDEST_08160</name>
</gene>
<evidence type="ECO:0000313" key="2">
    <source>
        <dbReference type="EMBL" id="WQF83146.1"/>
    </source>
</evidence>
<feature type="compositionally biased region" description="Basic and acidic residues" evidence="1">
    <location>
        <begin position="28"/>
        <end position="39"/>
    </location>
</feature>
<accession>A0AAX4IJ75</accession>
<dbReference type="GeneID" id="87944663"/>
<reference evidence="3" key="1">
    <citation type="journal article" date="2023" name="bioRxiv">
        <title>Complete genome of the Medicago anthracnose fungus, Colletotrichum destructivum, reveals a mini-chromosome-like region within a core chromosome.</title>
        <authorList>
            <person name="Lapalu N."/>
            <person name="Simon A."/>
            <person name="Lu A."/>
            <person name="Plaumann P.-L."/>
            <person name="Amselem J."/>
            <person name="Pigne S."/>
            <person name="Auger A."/>
            <person name="Koch C."/>
            <person name="Dallery J.-F."/>
            <person name="O'Connell R.J."/>
        </authorList>
    </citation>
    <scope>NUCLEOTIDE SEQUENCE [LARGE SCALE GENOMIC DNA]</scope>
    <source>
        <strain evidence="3">CBS 520.97</strain>
    </source>
</reference>
<feature type="region of interest" description="Disordered" evidence="1">
    <location>
        <begin position="1"/>
        <end position="45"/>
    </location>
</feature>
<organism evidence="2 3">
    <name type="scientific">Colletotrichum destructivum</name>
    <dbReference type="NCBI Taxonomy" id="34406"/>
    <lineage>
        <taxon>Eukaryota</taxon>
        <taxon>Fungi</taxon>
        <taxon>Dikarya</taxon>
        <taxon>Ascomycota</taxon>
        <taxon>Pezizomycotina</taxon>
        <taxon>Sordariomycetes</taxon>
        <taxon>Hypocreomycetidae</taxon>
        <taxon>Glomerellales</taxon>
        <taxon>Glomerellaceae</taxon>
        <taxon>Colletotrichum</taxon>
        <taxon>Colletotrichum destructivum species complex</taxon>
    </lineage>
</organism>
<proteinExistence type="predicted"/>